<protein>
    <recommendedName>
        <fullName evidence="6">Sugar phosphate transporter domain-containing protein</fullName>
    </recommendedName>
</protein>
<keyword evidence="2 5" id="KW-0812">Transmembrane</keyword>
<feature type="transmembrane region" description="Helical" evidence="5">
    <location>
        <begin position="158"/>
        <end position="180"/>
    </location>
</feature>
<dbReference type="SUPFAM" id="SSF103481">
    <property type="entry name" value="Multidrug resistance efflux transporter EmrE"/>
    <property type="match status" value="1"/>
</dbReference>
<feature type="transmembrane region" description="Helical" evidence="5">
    <location>
        <begin position="80"/>
        <end position="98"/>
    </location>
</feature>
<dbReference type="GO" id="GO:0016020">
    <property type="term" value="C:membrane"/>
    <property type="evidence" value="ECO:0007669"/>
    <property type="project" value="UniProtKB-SubCell"/>
</dbReference>
<keyword evidence="3 5" id="KW-1133">Transmembrane helix</keyword>
<dbReference type="AlphaFoldDB" id="A0AAW1QA69"/>
<evidence type="ECO:0000256" key="1">
    <source>
        <dbReference type="ARBA" id="ARBA00004141"/>
    </source>
</evidence>
<dbReference type="PROSITE" id="PS51257">
    <property type="entry name" value="PROKAR_LIPOPROTEIN"/>
    <property type="match status" value="1"/>
</dbReference>
<feature type="transmembrane region" description="Helical" evidence="5">
    <location>
        <begin position="283"/>
        <end position="302"/>
    </location>
</feature>
<feature type="transmembrane region" description="Helical" evidence="5">
    <location>
        <begin position="104"/>
        <end position="125"/>
    </location>
</feature>
<keyword evidence="4 5" id="KW-0472">Membrane</keyword>
<evidence type="ECO:0000256" key="2">
    <source>
        <dbReference type="ARBA" id="ARBA00022692"/>
    </source>
</evidence>
<comment type="subcellular location">
    <subcellularLocation>
        <location evidence="1">Membrane</location>
        <topology evidence="1">Multi-pass membrane protein</topology>
    </subcellularLocation>
</comment>
<evidence type="ECO:0000313" key="8">
    <source>
        <dbReference type="Proteomes" id="UP001489004"/>
    </source>
</evidence>
<dbReference type="InterPro" id="IPR037185">
    <property type="entry name" value="EmrE-like"/>
</dbReference>
<evidence type="ECO:0000256" key="5">
    <source>
        <dbReference type="SAM" id="Phobius"/>
    </source>
</evidence>
<feature type="transmembrane region" description="Helical" evidence="5">
    <location>
        <begin position="223"/>
        <end position="245"/>
    </location>
</feature>
<sequence length="376" mass="40095">MAAKPLSWAADGSIWVGNVASSCSIIFVNKVLMTAASKGGQGFVYATSLSALHFVACTVSIWASQQLGYVKRAKLPTRDLLWFTFVADLSIASCNLSLLLNPVALYQMAKLLVIPFICLVEYFWLKRTFTPPVLASIAVVIAGVAIVTLTNLSLGTTMLGLSLAAASVVCSGMQQILVRVMQQKHKLTAHELLSNTAQTQALTLLLAGPFLDKFITNQWVLDYFVTVNAAWLIGLSCFCAIGVNVFQFMCLGRFTAVSFQVLGHSKTVLVLLGGWFLGDVITARQLGGIVLAVSGMVMYGWASTRAVQKPKSGDIENLVPAKGATIVNMDSGKPPASAAPLGINLNILNQHPHAESPSKTTSHGKQELIKAVRGAA</sequence>
<organism evidence="7 8">
    <name type="scientific">[Myrmecia] bisecta</name>
    <dbReference type="NCBI Taxonomy" id="41462"/>
    <lineage>
        <taxon>Eukaryota</taxon>
        <taxon>Viridiplantae</taxon>
        <taxon>Chlorophyta</taxon>
        <taxon>core chlorophytes</taxon>
        <taxon>Trebouxiophyceae</taxon>
        <taxon>Trebouxiales</taxon>
        <taxon>Trebouxiaceae</taxon>
        <taxon>Myrmecia</taxon>
    </lineage>
</organism>
<evidence type="ECO:0000256" key="3">
    <source>
        <dbReference type="ARBA" id="ARBA00022989"/>
    </source>
</evidence>
<evidence type="ECO:0000313" key="7">
    <source>
        <dbReference type="EMBL" id="KAK9817184.1"/>
    </source>
</evidence>
<name>A0AAW1QA69_9CHLO</name>
<feature type="domain" description="Sugar phosphate transporter" evidence="6">
    <location>
        <begin position="43"/>
        <end position="299"/>
    </location>
</feature>
<dbReference type="InterPro" id="IPR004853">
    <property type="entry name" value="Sugar_P_trans_dom"/>
</dbReference>
<evidence type="ECO:0000256" key="4">
    <source>
        <dbReference type="ARBA" id="ARBA00023136"/>
    </source>
</evidence>
<dbReference type="PANTHER" id="PTHR11132">
    <property type="entry name" value="SOLUTE CARRIER FAMILY 35"/>
    <property type="match status" value="1"/>
</dbReference>
<keyword evidence="8" id="KW-1185">Reference proteome</keyword>
<dbReference type="InterPro" id="IPR050186">
    <property type="entry name" value="TPT_transporter"/>
</dbReference>
<comment type="caution">
    <text evidence="7">The sequence shown here is derived from an EMBL/GenBank/DDBJ whole genome shotgun (WGS) entry which is preliminary data.</text>
</comment>
<gene>
    <name evidence="7" type="ORF">WJX72_010758</name>
</gene>
<feature type="transmembrane region" description="Helical" evidence="5">
    <location>
        <begin position="132"/>
        <end position="152"/>
    </location>
</feature>
<dbReference type="Proteomes" id="UP001489004">
    <property type="component" value="Unassembled WGS sequence"/>
</dbReference>
<dbReference type="Pfam" id="PF03151">
    <property type="entry name" value="TPT"/>
    <property type="match status" value="1"/>
</dbReference>
<feature type="transmembrane region" description="Helical" evidence="5">
    <location>
        <begin position="43"/>
        <end position="64"/>
    </location>
</feature>
<reference evidence="7 8" key="1">
    <citation type="journal article" date="2024" name="Nat. Commun.">
        <title>Phylogenomics reveals the evolutionary origins of lichenization in chlorophyte algae.</title>
        <authorList>
            <person name="Puginier C."/>
            <person name="Libourel C."/>
            <person name="Otte J."/>
            <person name="Skaloud P."/>
            <person name="Haon M."/>
            <person name="Grisel S."/>
            <person name="Petersen M."/>
            <person name="Berrin J.G."/>
            <person name="Delaux P.M."/>
            <person name="Dal Grande F."/>
            <person name="Keller J."/>
        </authorList>
    </citation>
    <scope>NUCLEOTIDE SEQUENCE [LARGE SCALE GENOMIC DNA]</scope>
    <source>
        <strain evidence="7 8">SAG 2043</strain>
    </source>
</reference>
<evidence type="ECO:0000259" key="6">
    <source>
        <dbReference type="Pfam" id="PF03151"/>
    </source>
</evidence>
<proteinExistence type="predicted"/>
<accession>A0AAW1QA69</accession>
<dbReference type="EMBL" id="JALJOR010000005">
    <property type="protein sequence ID" value="KAK9817184.1"/>
    <property type="molecule type" value="Genomic_DNA"/>
</dbReference>